<sequence>MRLLIVSPWFPYPPDNGSRLRAWHLIQRLTQRHEVRLIVGRQDDATGEVPPGIPTTVVPWLWHQPGATGKAGALRALFSSVPRSILETPNPAFVAAIEAELALQPDAVLAMELGSDAYLPETLPCPVFLDQVEVSGLEHAWRQASQPRERLARWLTYQKGVGYWGRRLRRYHTLTAVSKAEAAAVERVSGKATLVVPNGVATAEFTPANLSETVPGRLIYNGALSYGPNRDAVLWFVEAILPKIKEQVPEAHLVVTGRAEAAPESLCRHPHVTLTGFLPDLRPTLAVAQVCVVPLRAGGGTRLKILEAWAAGLPTVATPIGAAGLEGSVAGEHLLLGETAEAFAQETITLLKSVELRQRLARNARALVEARYDWDVIVEALSEHLVQARK</sequence>
<organism evidence="1 2">
    <name type="scientific">Armatimonas rosea</name>
    <dbReference type="NCBI Taxonomy" id="685828"/>
    <lineage>
        <taxon>Bacteria</taxon>
        <taxon>Bacillati</taxon>
        <taxon>Armatimonadota</taxon>
        <taxon>Armatimonadia</taxon>
        <taxon>Armatimonadales</taxon>
        <taxon>Armatimonadaceae</taxon>
        <taxon>Armatimonas</taxon>
    </lineage>
</organism>
<comment type="caution">
    <text evidence="1">The sequence shown here is derived from an EMBL/GenBank/DDBJ whole genome shotgun (WGS) entry which is preliminary data.</text>
</comment>
<protein>
    <submittedName>
        <fullName evidence="1">Glycosyltransferase involved in cell wall biosynthesis</fullName>
    </submittedName>
</protein>
<dbReference type="SUPFAM" id="SSF53756">
    <property type="entry name" value="UDP-Glycosyltransferase/glycogen phosphorylase"/>
    <property type="match status" value="1"/>
</dbReference>
<name>A0A7W9W8H4_ARMRO</name>
<dbReference type="EMBL" id="JACHGW010000004">
    <property type="protein sequence ID" value="MBB6052773.1"/>
    <property type="molecule type" value="Genomic_DNA"/>
</dbReference>
<reference evidence="1 2" key="1">
    <citation type="submission" date="2020-08" db="EMBL/GenBank/DDBJ databases">
        <title>Genomic Encyclopedia of Type Strains, Phase IV (KMG-IV): sequencing the most valuable type-strain genomes for metagenomic binning, comparative biology and taxonomic classification.</title>
        <authorList>
            <person name="Goeker M."/>
        </authorList>
    </citation>
    <scope>NUCLEOTIDE SEQUENCE [LARGE SCALE GENOMIC DNA]</scope>
    <source>
        <strain evidence="1 2">DSM 23562</strain>
    </source>
</reference>
<keyword evidence="1" id="KW-0808">Transferase</keyword>
<proteinExistence type="predicted"/>
<dbReference type="AlphaFoldDB" id="A0A7W9W8H4"/>
<evidence type="ECO:0000313" key="1">
    <source>
        <dbReference type="EMBL" id="MBB6052773.1"/>
    </source>
</evidence>
<dbReference type="GO" id="GO:0016757">
    <property type="term" value="F:glycosyltransferase activity"/>
    <property type="evidence" value="ECO:0007669"/>
    <property type="project" value="TreeGrafter"/>
</dbReference>
<dbReference type="Pfam" id="PF13692">
    <property type="entry name" value="Glyco_trans_1_4"/>
    <property type="match status" value="1"/>
</dbReference>
<keyword evidence="2" id="KW-1185">Reference proteome</keyword>
<dbReference type="Proteomes" id="UP000520814">
    <property type="component" value="Unassembled WGS sequence"/>
</dbReference>
<dbReference type="PANTHER" id="PTHR12526:SF600">
    <property type="entry name" value="GLYCOSYL TRANSFERASE GROUP 1"/>
    <property type="match status" value="1"/>
</dbReference>
<dbReference type="PANTHER" id="PTHR12526">
    <property type="entry name" value="GLYCOSYLTRANSFERASE"/>
    <property type="match status" value="1"/>
</dbReference>
<dbReference type="RefSeq" id="WP_184202392.1">
    <property type="nucleotide sequence ID" value="NZ_JACHGW010000004.1"/>
</dbReference>
<evidence type="ECO:0000313" key="2">
    <source>
        <dbReference type="Proteomes" id="UP000520814"/>
    </source>
</evidence>
<dbReference type="CDD" id="cd03801">
    <property type="entry name" value="GT4_PimA-like"/>
    <property type="match status" value="1"/>
</dbReference>
<dbReference type="Gene3D" id="3.40.50.2000">
    <property type="entry name" value="Glycogen Phosphorylase B"/>
    <property type="match status" value="2"/>
</dbReference>
<gene>
    <name evidence="1" type="ORF">HNQ39_004594</name>
</gene>
<accession>A0A7W9W8H4</accession>